<comment type="caution">
    <text evidence="2">The sequence shown here is derived from an EMBL/GenBank/DDBJ whole genome shotgun (WGS) entry which is preliminary data.</text>
</comment>
<evidence type="ECO:0000313" key="3">
    <source>
        <dbReference type="Proteomes" id="UP000240708"/>
    </source>
</evidence>
<dbReference type="RefSeq" id="WP_010608988.1">
    <property type="nucleotide sequence ID" value="NZ_PYGF01000005.1"/>
</dbReference>
<gene>
    <name evidence="2" type="ORF">CLV48_105278</name>
</gene>
<sequence>MSFSYITMAFSAAILVILGMVYSFFPQEILSELVQEPTPILVLVLQLLGAVYIGFGVMNWMLKNVKIGGIYARPLTLGNFAHFFIGGLSIVRLVIEEEASSFYVFIFLVIYVVFAGMFARLIFS</sequence>
<keyword evidence="3" id="KW-1185">Reference proteome</keyword>
<proteinExistence type="predicted"/>
<keyword evidence="1" id="KW-1133">Transmembrane helix</keyword>
<organism evidence="2 3">
    <name type="scientific">Cecembia rubra</name>
    <dbReference type="NCBI Taxonomy" id="1485585"/>
    <lineage>
        <taxon>Bacteria</taxon>
        <taxon>Pseudomonadati</taxon>
        <taxon>Bacteroidota</taxon>
        <taxon>Cytophagia</taxon>
        <taxon>Cytophagales</taxon>
        <taxon>Cyclobacteriaceae</taxon>
        <taxon>Cecembia</taxon>
    </lineage>
</organism>
<name>A0A2P8E4Z4_9BACT</name>
<protein>
    <submittedName>
        <fullName evidence="2">Uncharacterized protein</fullName>
    </submittedName>
</protein>
<keyword evidence="1" id="KW-0812">Transmembrane</keyword>
<feature type="transmembrane region" description="Helical" evidence="1">
    <location>
        <begin position="5"/>
        <end position="25"/>
    </location>
</feature>
<feature type="transmembrane region" description="Helical" evidence="1">
    <location>
        <begin position="40"/>
        <end position="62"/>
    </location>
</feature>
<evidence type="ECO:0000313" key="2">
    <source>
        <dbReference type="EMBL" id="PSL04532.1"/>
    </source>
</evidence>
<accession>A0A2P8E4Z4</accession>
<reference evidence="2 3" key="1">
    <citation type="submission" date="2018-03" db="EMBL/GenBank/DDBJ databases">
        <title>Genomic Encyclopedia of Archaeal and Bacterial Type Strains, Phase II (KMG-II): from individual species to whole genera.</title>
        <authorList>
            <person name="Goeker M."/>
        </authorList>
    </citation>
    <scope>NUCLEOTIDE SEQUENCE [LARGE SCALE GENOMIC DNA]</scope>
    <source>
        <strain evidence="2 3">DSM 28057</strain>
    </source>
</reference>
<dbReference type="EMBL" id="PYGF01000005">
    <property type="protein sequence ID" value="PSL04532.1"/>
    <property type="molecule type" value="Genomic_DNA"/>
</dbReference>
<dbReference type="AlphaFoldDB" id="A0A2P8E4Z4"/>
<feature type="transmembrane region" description="Helical" evidence="1">
    <location>
        <begin position="101"/>
        <end position="123"/>
    </location>
</feature>
<keyword evidence="1" id="KW-0472">Membrane</keyword>
<dbReference type="OrthoDB" id="2913980at2"/>
<feature type="transmembrane region" description="Helical" evidence="1">
    <location>
        <begin position="74"/>
        <end position="95"/>
    </location>
</feature>
<evidence type="ECO:0000256" key="1">
    <source>
        <dbReference type="SAM" id="Phobius"/>
    </source>
</evidence>
<dbReference type="Proteomes" id="UP000240708">
    <property type="component" value="Unassembled WGS sequence"/>
</dbReference>